<keyword evidence="3" id="KW-1185">Reference proteome</keyword>
<comment type="caution">
    <text evidence="2">The sequence shown here is derived from an EMBL/GenBank/DDBJ whole genome shotgun (WGS) entry which is preliminary data.</text>
</comment>
<dbReference type="GO" id="GO:0071949">
    <property type="term" value="F:FAD binding"/>
    <property type="evidence" value="ECO:0007669"/>
    <property type="project" value="InterPro"/>
</dbReference>
<sequence length="346" mass="35773">MPGDVDADVLVVGGGPVGLAAAIEARLAGLSVLVLEPRPGPVDKACGEGLMPGALDALARLGVDPEGHVLAGIAYVGGSRRVEHRFAGGVGRGVRRTVLHAALAQRALELGVERVPGRATSVRQDAHGVVVGGLRGRHVLACDGLHSTVRRLVGLDQPARRAHGGDRRRFGMRRHFRVAPWGDLVEVHWASHAEAYVTPVSDGLVGVAVLGGARTGLDDTIAELPELAERLAGAQPDGSVRGAGPLRQQSRARTAGRVLLVGDASGYVDALTGEGLRVGFAQAAAAVAHLDDPSGYERAWTRATRDYRVLTSGLVAAATSPARGAILPAAAALPRVFGAIVERLAR</sequence>
<dbReference type="AlphaFoldDB" id="A0A4Y3KKG9"/>
<dbReference type="Proteomes" id="UP000320461">
    <property type="component" value="Unassembled WGS sequence"/>
</dbReference>
<evidence type="ECO:0000259" key="1">
    <source>
        <dbReference type="Pfam" id="PF01494"/>
    </source>
</evidence>
<gene>
    <name evidence="2" type="ORF">CGE01nite_21500</name>
</gene>
<proteinExistence type="predicted"/>
<dbReference type="PANTHER" id="PTHR42685:SF19">
    <property type="entry name" value="POSSIBLE OXIDOREDUCTASE"/>
    <property type="match status" value="1"/>
</dbReference>
<accession>A0A4Y3KKG9</accession>
<feature type="domain" description="FAD-binding" evidence="1">
    <location>
        <begin position="6"/>
        <end position="159"/>
    </location>
</feature>
<organism evidence="2 3">
    <name type="scientific">Cellulomonas gelida</name>
    <dbReference type="NCBI Taxonomy" id="1712"/>
    <lineage>
        <taxon>Bacteria</taxon>
        <taxon>Bacillati</taxon>
        <taxon>Actinomycetota</taxon>
        <taxon>Actinomycetes</taxon>
        <taxon>Micrococcales</taxon>
        <taxon>Cellulomonadaceae</taxon>
        <taxon>Cellulomonas</taxon>
    </lineage>
</organism>
<dbReference type="Pfam" id="PF01494">
    <property type="entry name" value="FAD_binding_3"/>
    <property type="match status" value="1"/>
</dbReference>
<dbReference type="RefSeq" id="WP_141370851.1">
    <property type="nucleotide sequence ID" value="NZ_BJLQ01000021.1"/>
</dbReference>
<reference evidence="2 3" key="1">
    <citation type="submission" date="2019-06" db="EMBL/GenBank/DDBJ databases">
        <title>Whole genome shotgun sequence of Cellulomonas gelida NBRC 3748.</title>
        <authorList>
            <person name="Hosoyama A."/>
            <person name="Uohara A."/>
            <person name="Ohji S."/>
            <person name="Ichikawa N."/>
        </authorList>
    </citation>
    <scope>NUCLEOTIDE SEQUENCE [LARGE SCALE GENOMIC DNA]</scope>
    <source>
        <strain evidence="2 3">NBRC 3748</strain>
    </source>
</reference>
<dbReference type="OrthoDB" id="113955at2"/>
<dbReference type="InterPro" id="IPR050407">
    <property type="entry name" value="Geranylgeranyl_reductase"/>
</dbReference>
<evidence type="ECO:0000313" key="3">
    <source>
        <dbReference type="Proteomes" id="UP000320461"/>
    </source>
</evidence>
<dbReference type="Gene3D" id="3.50.50.60">
    <property type="entry name" value="FAD/NAD(P)-binding domain"/>
    <property type="match status" value="1"/>
</dbReference>
<dbReference type="SUPFAM" id="SSF51905">
    <property type="entry name" value="FAD/NAD(P)-binding domain"/>
    <property type="match status" value="1"/>
</dbReference>
<evidence type="ECO:0000313" key="2">
    <source>
        <dbReference type="EMBL" id="GEA84899.1"/>
    </source>
</evidence>
<dbReference type="InterPro" id="IPR036188">
    <property type="entry name" value="FAD/NAD-bd_sf"/>
</dbReference>
<dbReference type="EMBL" id="BJLQ01000021">
    <property type="protein sequence ID" value="GEA84899.1"/>
    <property type="molecule type" value="Genomic_DNA"/>
</dbReference>
<dbReference type="PRINTS" id="PR00420">
    <property type="entry name" value="RNGMNOXGNASE"/>
</dbReference>
<protein>
    <submittedName>
        <fullName evidence="2">Oxidoreductase</fullName>
    </submittedName>
</protein>
<dbReference type="InterPro" id="IPR002938">
    <property type="entry name" value="FAD-bd"/>
</dbReference>
<name>A0A4Y3KKG9_9CELL</name>
<dbReference type="PANTHER" id="PTHR42685">
    <property type="entry name" value="GERANYLGERANYL DIPHOSPHATE REDUCTASE"/>
    <property type="match status" value="1"/>
</dbReference>